<organism evidence="2 3">
    <name type="scientific">Coniochaeta hoffmannii</name>
    <dbReference type="NCBI Taxonomy" id="91930"/>
    <lineage>
        <taxon>Eukaryota</taxon>
        <taxon>Fungi</taxon>
        <taxon>Dikarya</taxon>
        <taxon>Ascomycota</taxon>
        <taxon>Pezizomycotina</taxon>
        <taxon>Sordariomycetes</taxon>
        <taxon>Sordariomycetidae</taxon>
        <taxon>Coniochaetales</taxon>
        <taxon>Coniochaetaceae</taxon>
        <taxon>Coniochaeta</taxon>
    </lineage>
</organism>
<gene>
    <name evidence="2" type="ORF">NKR19_g8273</name>
</gene>
<keyword evidence="3" id="KW-1185">Reference proteome</keyword>
<sequence length="410" mass="46428">MTLPTANTLPIPIPSETSSTAERRRSPMPPPHARQGGSLEGSPPKGYWEPPTFNPAEQRATLDNPVVSYRRYSEDVQQGVVTALPECPRTVASTGCYGWLTLPQTRNFDICPDCYDATFANTQFRHSFVPAPLRGADTPVTCDFGSSHWYRVAWLMTIKYGIPDLRLLKGIAAIGAKHQQCAGNREANRIWYSILDPYAKRPVPTFAVCPNCAKTIEVILPNLFGAFVELDAPAIPTRGVCDMHFTPGRKRFLKIFDLLESASDAALARQTPPNLQKLADQIRDVTITPECMRDEPVPGRKWHVMESIPEFTVCEECFEEVVLPIVEGEGGSVARNFFKRRQERPMATCQLYSDRMRDIFRKACRRDDLGYLDDRVKERLDIEASIKTKLAEHPAEEETRQLLEEWQKWE</sequence>
<feature type="region of interest" description="Disordered" evidence="1">
    <location>
        <begin position="1"/>
        <end position="57"/>
    </location>
</feature>
<evidence type="ECO:0000313" key="3">
    <source>
        <dbReference type="Proteomes" id="UP001174691"/>
    </source>
</evidence>
<evidence type="ECO:0000256" key="1">
    <source>
        <dbReference type="SAM" id="MobiDB-lite"/>
    </source>
</evidence>
<comment type="caution">
    <text evidence="2">The sequence shown here is derived from an EMBL/GenBank/DDBJ whole genome shotgun (WGS) entry which is preliminary data.</text>
</comment>
<protein>
    <submittedName>
        <fullName evidence="2">Ser/Arg-related nuclear matrix protein</fullName>
    </submittedName>
</protein>
<dbReference type="AlphaFoldDB" id="A0AA38RGF6"/>
<dbReference type="EMBL" id="JANBVN010000162">
    <property type="protein sequence ID" value="KAJ9137355.1"/>
    <property type="molecule type" value="Genomic_DNA"/>
</dbReference>
<reference evidence="2" key="1">
    <citation type="submission" date="2022-07" db="EMBL/GenBank/DDBJ databases">
        <title>Fungi with potential for degradation of polypropylene.</title>
        <authorList>
            <person name="Gostincar C."/>
        </authorList>
    </citation>
    <scope>NUCLEOTIDE SEQUENCE</scope>
    <source>
        <strain evidence="2">EXF-13287</strain>
    </source>
</reference>
<proteinExistence type="predicted"/>
<accession>A0AA38RGF6</accession>
<name>A0AA38RGF6_9PEZI</name>
<dbReference type="Proteomes" id="UP001174691">
    <property type="component" value="Unassembled WGS sequence"/>
</dbReference>
<evidence type="ECO:0000313" key="2">
    <source>
        <dbReference type="EMBL" id="KAJ9137355.1"/>
    </source>
</evidence>